<dbReference type="PROSITE" id="PS50858">
    <property type="entry name" value="BSD"/>
    <property type="match status" value="1"/>
</dbReference>
<keyword evidence="5" id="KW-0804">Transcription</keyword>
<organism evidence="9 10">
    <name type="scientific">Pyrrhoderma noxium</name>
    <dbReference type="NCBI Taxonomy" id="2282107"/>
    <lineage>
        <taxon>Eukaryota</taxon>
        <taxon>Fungi</taxon>
        <taxon>Dikarya</taxon>
        <taxon>Basidiomycota</taxon>
        <taxon>Agaricomycotina</taxon>
        <taxon>Agaricomycetes</taxon>
        <taxon>Hymenochaetales</taxon>
        <taxon>Hymenochaetaceae</taxon>
        <taxon>Pyrrhoderma</taxon>
    </lineage>
</organism>
<dbReference type="GO" id="GO:0000439">
    <property type="term" value="C:transcription factor TFIIH core complex"/>
    <property type="evidence" value="ECO:0007669"/>
    <property type="project" value="InterPro"/>
</dbReference>
<evidence type="ECO:0000256" key="3">
    <source>
        <dbReference type="ARBA" id="ARBA00022737"/>
    </source>
</evidence>
<dbReference type="Gene3D" id="2.30.29.30">
    <property type="entry name" value="Pleckstrin-homology domain (PH domain)/Phosphotyrosine-binding domain (PTB)"/>
    <property type="match status" value="1"/>
</dbReference>
<evidence type="ECO:0000256" key="4">
    <source>
        <dbReference type="ARBA" id="ARBA00023015"/>
    </source>
</evidence>
<keyword evidence="10" id="KW-1185">Reference proteome</keyword>
<dbReference type="Pfam" id="PF08567">
    <property type="entry name" value="PH_TFIIH"/>
    <property type="match status" value="1"/>
</dbReference>
<evidence type="ECO:0000256" key="2">
    <source>
        <dbReference type="ARBA" id="ARBA00009448"/>
    </source>
</evidence>
<dbReference type="Gene3D" id="1.10.3970.10">
    <property type="entry name" value="BSD domain"/>
    <property type="match status" value="1"/>
</dbReference>
<dbReference type="InterPro" id="IPR011993">
    <property type="entry name" value="PH-like_dom_sf"/>
</dbReference>
<proteinExistence type="inferred from homology"/>
<accession>A0A286UH33</accession>
<keyword evidence="6" id="KW-0539">Nucleus</keyword>
<dbReference type="GO" id="GO:0006351">
    <property type="term" value="P:DNA-templated transcription"/>
    <property type="evidence" value="ECO:0007669"/>
    <property type="project" value="InterPro"/>
</dbReference>
<dbReference type="FunCoup" id="A0A286UH33">
    <property type="interactions" value="520"/>
</dbReference>
<comment type="similarity">
    <text evidence="2">Belongs to the TFB1 family.</text>
</comment>
<feature type="compositionally biased region" description="Low complexity" evidence="7">
    <location>
        <begin position="107"/>
        <end position="119"/>
    </location>
</feature>
<dbReference type="EMBL" id="NBII01000005">
    <property type="protein sequence ID" value="PAV18775.1"/>
    <property type="molecule type" value="Genomic_DNA"/>
</dbReference>
<evidence type="ECO:0000259" key="8">
    <source>
        <dbReference type="PROSITE" id="PS50858"/>
    </source>
</evidence>
<dbReference type="SUPFAM" id="SSF140383">
    <property type="entry name" value="BSD domain-like"/>
    <property type="match status" value="2"/>
</dbReference>
<dbReference type="SUPFAM" id="SSF50729">
    <property type="entry name" value="PH domain-like"/>
    <property type="match status" value="1"/>
</dbReference>
<evidence type="ECO:0000256" key="7">
    <source>
        <dbReference type="SAM" id="MobiDB-lite"/>
    </source>
</evidence>
<name>A0A286UH33_9AGAM</name>
<dbReference type="GO" id="GO:0006289">
    <property type="term" value="P:nucleotide-excision repair"/>
    <property type="evidence" value="ECO:0007669"/>
    <property type="project" value="InterPro"/>
</dbReference>
<keyword evidence="3" id="KW-0677">Repeat</keyword>
<feature type="compositionally biased region" description="Low complexity" evidence="7">
    <location>
        <begin position="144"/>
        <end position="163"/>
    </location>
</feature>
<sequence>MPSTTSRCRAKASYKKTPGVLELSHSQLQWTPLGKQAPAVRVATSKAISLFCSKEGSAQVKLKLGLVDNDAGYTFIFTSPQASEERETFKSELTPIIGANRAGNGATPETPTQTQTQTPTPSPVKPVPTSTPTPIPNAFQQSFPSPASRATSSRASSATPGGPVEDFRLRKKVLVRNAELASLHRELVMSGQITESEFWEGREYLLQAEAAQESQRRGKPGQLVDPRPETVEGGEIKMVITPQLVQDIFEEYPVVAEIYNKTVPKELSEAEFWKRYFQSKLFTTRHQASIRSAATQHVVKDDEIFDKYLTDLDDGVEPQKQRDNDVGLLVNLLATQEDHLETSTQKDATMQAGKQKGALPLIRKFNEHSERLLNAAEGSPSKRRRLENSTESLYEQIDLEDLHDNQSSSGIILEMKDRDRYFEGRMSNGQAADGELRPQFKSVLPELRSQTTDWTTALANLKIEKKAGDVALQTMTHNVHSRLETKTQKNDIPENLFTQMRTCQTAVNEFLRQYWSSIYPSPMDGNTLATPAQKAAKAAKMIGYLSRTPEKIAAIVQTARNEGVDPAKIESAMKPVLNAVEKALVFNKNRKPMR</sequence>
<evidence type="ECO:0000313" key="9">
    <source>
        <dbReference type="EMBL" id="PAV18775.1"/>
    </source>
</evidence>
<dbReference type="SMART" id="SM00751">
    <property type="entry name" value="BSD"/>
    <property type="match status" value="1"/>
</dbReference>
<dbReference type="InterPro" id="IPR005607">
    <property type="entry name" value="BSD_dom"/>
</dbReference>
<dbReference type="AlphaFoldDB" id="A0A286UH33"/>
<dbReference type="Pfam" id="PF03909">
    <property type="entry name" value="BSD"/>
    <property type="match status" value="1"/>
</dbReference>
<dbReference type="InParanoid" id="A0A286UH33"/>
<protein>
    <recommendedName>
        <fullName evidence="8">BSD domain-containing protein</fullName>
    </recommendedName>
</protein>
<dbReference type="InterPro" id="IPR013876">
    <property type="entry name" value="TFIIH_BTF_p62_N"/>
</dbReference>
<evidence type="ECO:0000313" key="10">
    <source>
        <dbReference type="Proteomes" id="UP000217199"/>
    </source>
</evidence>
<dbReference type="OrthoDB" id="360521at2759"/>
<comment type="caution">
    <text evidence="9">The sequence shown here is derived from an EMBL/GenBank/DDBJ whole genome shotgun (WGS) entry which is preliminary data.</text>
</comment>
<dbReference type="InterPro" id="IPR027079">
    <property type="entry name" value="Tfb1/GTF2H1"/>
</dbReference>
<dbReference type="CDD" id="cd13229">
    <property type="entry name" value="PH_TFIIH"/>
    <property type="match status" value="1"/>
</dbReference>
<dbReference type="InterPro" id="IPR035925">
    <property type="entry name" value="BSD_dom_sf"/>
</dbReference>
<dbReference type="PANTHER" id="PTHR12856">
    <property type="entry name" value="TRANSCRIPTION INITIATION FACTOR IIH-RELATED"/>
    <property type="match status" value="1"/>
</dbReference>
<feature type="region of interest" description="Disordered" evidence="7">
    <location>
        <begin position="98"/>
        <end position="164"/>
    </location>
</feature>
<comment type="subcellular location">
    <subcellularLocation>
        <location evidence="1">Nucleus</location>
    </subcellularLocation>
</comment>
<dbReference type="STRING" id="2282107.A0A286UH33"/>
<reference evidence="9 10" key="1">
    <citation type="journal article" date="2017" name="Mol. Ecol.">
        <title>Comparative and population genomic landscape of Phellinus noxius: A hypervariable fungus causing root rot in trees.</title>
        <authorList>
            <person name="Chung C.L."/>
            <person name="Lee T.J."/>
            <person name="Akiba M."/>
            <person name="Lee H.H."/>
            <person name="Kuo T.H."/>
            <person name="Liu D."/>
            <person name="Ke H.M."/>
            <person name="Yokoi T."/>
            <person name="Roa M.B."/>
            <person name="Lu M.J."/>
            <person name="Chang Y.Y."/>
            <person name="Ann P.J."/>
            <person name="Tsai J.N."/>
            <person name="Chen C.Y."/>
            <person name="Tzean S.S."/>
            <person name="Ota Y."/>
            <person name="Hattori T."/>
            <person name="Sahashi N."/>
            <person name="Liou R.F."/>
            <person name="Kikuchi T."/>
            <person name="Tsai I.J."/>
        </authorList>
    </citation>
    <scope>NUCLEOTIDE SEQUENCE [LARGE SCALE GENOMIC DNA]</scope>
    <source>
        <strain evidence="9 10">FFPRI411160</strain>
    </source>
</reference>
<dbReference type="Proteomes" id="UP000217199">
    <property type="component" value="Unassembled WGS sequence"/>
</dbReference>
<evidence type="ECO:0000256" key="5">
    <source>
        <dbReference type="ARBA" id="ARBA00023163"/>
    </source>
</evidence>
<evidence type="ECO:0000256" key="1">
    <source>
        <dbReference type="ARBA" id="ARBA00004123"/>
    </source>
</evidence>
<keyword evidence="4" id="KW-0805">Transcription regulation</keyword>
<dbReference type="Gene3D" id="6.10.140.1200">
    <property type="match status" value="1"/>
</dbReference>
<feature type="compositionally biased region" description="Pro residues" evidence="7">
    <location>
        <begin position="120"/>
        <end position="135"/>
    </location>
</feature>
<gene>
    <name evidence="9" type="ORF">PNOK_0561800</name>
</gene>
<feature type="domain" description="BSD" evidence="8">
    <location>
        <begin position="243"/>
        <end position="284"/>
    </location>
</feature>
<evidence type="ECO:0000256" key="6">
    <source>
        <dbReference type="ARBA" id="ARBA00023242"/>
    </source>
</evidence>